<dbReference type="InterPro" id="IPR029045">
    <property type="entry name" value="ClpP/crotonase-like_dom_sf"/>
</dbReference>
<dbReference type="AlphaFoldDB" id="A0A2N0D2B8"/>
<dbReference type="STRING" id="1041146.GCA_000427985_00269"/>
<reference evidence="3" key="3">
    <citation type="submission" date="2022-09" db="EMBL/GenBank/DDBJ databases">
        <title>Australian commercial rhizobial inoculants.</title>
        <authorList>
            <person name="Kohlmeier M.G."/>
            <person name="O'Hara G.W."/>
            <person name="Colombi E."/>
            <person name="Ramsay J.P."/>
            <person name="Terpolilli J."/>
        </authorList>
    </citation>
    <scope>NUCLEOTIDE SEQUENCE</scope>
    <source>
        <strain evidence="3">WSM1592</strain>
    </source>
</reference>
<dbReference type="EMBL" id="CP104143">
    <property type="protein sequence ID" value="UWU15071.1"/>
    <property type="molecule type" value="Genomic_DNA"/>
</dbReference>
<dbReference type="EMBL" id="PIQN01000022">
    <property type="protein sequence ID" value="PKA40270.1"/>
    <property type="molecule type" value="Genomic_DNA"/>
</dbReference>
<evidence type="ECO:0000256" key="1">
    <source>
        <dbReference type="SAM" id="MobiDB-lite"/>
    </source>
</evidence>
<evidence type="ECO:0000313" key="5">
    <source>
        <dbReference type="Proteomes" id="UP001060123"/>
    </source>
</evidence>
<accession>A0A2N0D2B8</accession>
<reference evidence="2 4" key="1">
    <citation type="submission" date="2017-11" db="EMBL/GenBank/DDBJ databases">
        <authorList>
            <person name="Han C.G."/>
        </authorList>
    </citation>
    <scope>NUCLEOTIDE SEQUENCE [LARGE SCALE GENOMIC DNA]</scope>
    <source>
        <strain evidence="2 4">HCNT1</strain>
    </source>
</reference>
<name>A0A2N0D2B8_RHISU</name>
<gene>
    <name evidence="2" type="ORF">CWR43_27110</name>
    <name evidence="3" type="ORF">N2599_03360</name>
</gene>
<evidence type="ECO:0000313" key="4">
    <source>
        <dbReference type="Proteomes" id="UP000232164"/>
    </source>
</evidence>
<reference evidence="2 4" key="2">
    <citation type="submission" date="2017-12" db="EMBL/GenBank/DDBJ databases">
        <title>Genome sequence of Rhizobium sullae HCNT1 isolated from Sulla coronaria nodules and featuring peculiar denitrification phenotypes.</title>
        <authorList>
            <person name="De Diego-Diaz B."/>
            <person name="Treu L."/>
            <person name="Campanaro S."/>
            <person name="Da Silva Duarte V."/>
            <person name="Basaglia M."/>
            <person name="Favaro L."/>
            <person name="Casella S."/>
            <person name="Squartini A."/>
        </authorList>
    </citation>
    <scope>NUCLEOTIDE SEQUENCE [LARGE SCALE GENOMIC DNA]</scope>
    <source>
        <strain evidence="2 4">HCNT1</strain>
    </source>
</reference>
<dbReference type="SUPFAM" id="SSF52096">
    <property type="entry name" value="ClpP/crotonase"/>
    <property type="match status" value="1"/>
</dbReference>
<dbReference type="Proteomes" id="UP001060123">
    <property type="component" value="Chromosome"/>
</dbReference>
<evidence type="ECO:0000313" key="2">
    <source>
        <dbReference type="EMBL" id="PKA40270.1"/>
    </source>
</evidence>
<evidence type="ECO:0000313" key="3">
    <source>
        <dbReference type="EMBL" id="UWU15071.1"/>
    </source>
</evidence>
<sequence>MRLETAGRRLKEYVLSADDGALMRHVFHALLSAAIVLAVIDWREISAANAKLPGFDPAQPETMPVLPPALTEGGPQAAPSEITTGIELLKQPIRFELKPGGVLLAQGAIESGAAARFEKEIAARGEYVKTVSLDSPGGAVGDALAMSKLIRERKIGTRVAGGALCASSCPIIMAGGVTREAENGAVIGVHQVFNGSKEKLSPERAMSEAQRTTADVTRHLGEMGIKPGLWLHAMETPPDRLYYLTPEEIRKFALATAPEKVAARKTK</sequence>
<dbReference type="Proteomes" id="UP000232164">
    <property type="component" value="Unassembled WGS sequence"/>
</dbReference>
<protein>
    <submittedName>
        <fullName evidence="2">Uncharacterized protein</fullName>
    </submittedName>
</protein>
<dbReference type="Gene3D" id="3.90.226.10">
    <property type="entry name" value="2-enoyl-CoA Hydratase, Chain A, domain 1"/>
    <property type="match status" value="1"/>
</dbReference>
<proteinExistence type="predicted"/>
<keyword evidence="5" id="KW-1185">Reference proteome</keyword>
<feature type="region of interest" description="Disordered" evidence="1">
    <location>
        <begin position="56"/>
        <end position="77"/>
    </location>
</feature>
<organism evidence="2 4">
    <name type="scientific">Rhizobium sullae</name>
    <name type="common">Rhizobium hedysari</name>
    <dbReference type="NCBI Taxonomy" id="50338"/>
    <lineage>
        <taxon>Bacteria</taxon>
        <taxon>Pseudomonadati</taxon>
        <taxon>Pseudomonadota</taxon>
        <taxon>Alphaproteobacteria</taxon>
        <taxon>Hyphomicrobiales</taxon>
        <taxon>Rhizobiaceae</taxon>
        <taxon>Rhizobium/Agrobacterium group</taxon>
        <taxon>Rhizobium</taxon>
    </lineage>
</organism>
<dbReference type="RefSeq" id="WP_027507590.1">
    <property type="nucleotide sequence ID" value="NZ_CP104143.1"/>
</dbReference>